<comment type="caution">
    <text evidence="1">The sequence shown here is derived from an EMBL/GenBank/DDBJ whole genome shotgun (WGS) entry which is preliminary data.</text>
</comment>
<proteinExistence type="predicted"/>
<evidence type="ECO:0000313" key="2">
    <source>
        <dbReference type="Proteomes" id="UP000663838"/>
    </source>
</evidence>
<dbReference type="Proteomes" id="UP000663838">
    <property type="component" value="Unassembled WGS sequence"/>
</dbReference>
<reference evidence="1" key="1">
    <citation type="submission" date="2021-02" db="EMBL/GenBank/DDBJ databases">
        <authorList>
            <person name="Nowell W R."/>
        </authorList>
    </citation>
    <scope>NUCLEOTIDE SEQUENCE</scope>
</reference>
<gene>
    <name evidence="1" type="ORF">TOA249_LOCUS34366</name>
</gene>
<name>A0A821Z542_9BILA</name>
<sequence>MDHLRTLTKEDWEKLSKIGHVVKQLIRDYMQINTAIRSFDQTKNPYEESTAALIGDIHRVRRYFYYSI</sequence>
<accession>A0A821Z542</accession>
<protein>
    <submittedName>
        <fullName evidence="1">Uncharacterized protein</fullName>
    </submittedName>
</protein>
<feature type="non-terminal residue" evidence="1">
    <location>
        <position position="68"/>
    </location>
</feature>
<evidence type="ECO:0000313" key="1">
    <source>
        <dbReference type="EMBL" id="CAF4964876.1"/>
    </source>
</evidence>
<dbReference type="EMBL" id="CAJOBS010018709">
    <property type="protein sequence ID" value="CAF4964876.1"/>
    <property type="molecule type" value="Genomic_DNA"/>
</dbReference>
<organism evidence="1 2">
    <name type="scientific">Rotaria socialis</name>
    <dbReference type="NCBI Taxonomy" id="392032"/>
    <lineage>
        <taxon>Eukaryota</taxon>
        <taxon>Metazoa</taxon>
        <taxon>Spiralia</taxon>
        <taxon>Gnathifera</taxon>
        <taxon>Rotifera</taxon>
        <taxon>Eurotatoria</taxon>
        <taxon>Bdelloidea</taxon>
        <taxon>Philodinida</taxon>
        <taxon>Philodinidae</taxon>
        <taxon>Rotaria</taxon>
    </lineage>
</organism>
<dbReference type="AlphaFoldDB" id="A0A821Z542"/>